<evidence type="ECO:0000313" key="1">
    <source>
        <dbReference type="EMBL" id="KAJ8988545.1"/>
    </source>
</evidence>
<name>A0AAN6IS42_EXODE</name>
<dbReference type="EMBL" id="JAJGCB010000018">
    <property type="protein sequence ID" value="KAJ8988545.1"/>
    <property type="molecule type" value="Genomic_DNA"/>
</dbReference>
<gene>
    <name evidence="1" type="ORF">HRR80_007568</name>
</gene>
<sequence length="101" mass="11591">MAAVLGKLWTDVILTDGQDRTEQLRDILFFFLFFFDRDSLRLPTAGLDSTRRGFKCQCVNEGEAWLNLNLNITITIVNGNGVQRCQMERSKLEVMAPWSFS</sequence>
<protein>
    <submittedName>
        <fullName evidence="1">Uncharacterized protein</fullName>
    </submittedName>
</protein>
<reference evidence="1" key="1">
    <citation type="submission" date="2023-01" db="EMBL/GenBank/DDBJ databases">
        <title>Exophiala dermititidis isolated from Cystic Fibrosis Patient.</title>
        <authorList>
            <person name="Kurbessoian T."/>
            <person name="Crocker A."/>
            <person name="Murante D."/>
            <person name="Hogan D.A."/>
            <person name="Stajich J.E."/>
        </authorList>
    </citation>
    <scope>NUCLEOTIDE SEQUENCE</scope>
    <source>
        <strain evidence="1">Ex8</strain>
    </source>
</reference>
<comment type="caution">
    <text evidence="1">The sequence shown here is derived from an EMBL/GenBank/DDBJ whole genome shotgun (WGS) entry which is preliminary data.</text>
</comment>
<accession>A0AAN6IS42</accession>
<dbReference type="Proteomes" id="UP001161757">
    <property type="component" value="Unassembled WGS sequence"/>
</dbReference>
<dbReference type="AlphaFoldDB" id="A0AAN6IS42"/>
<proteinExistence type="predicted"/>
<organism evidence="1 2">
    <name type="scientific">Exophiala dermatitidis</name>
    <name type="common">Black yeast-like fungus</name>
    <name type="synonym">Wangiella dermatitidis</name>
    <dbReference type="NCBI Taxonomy" id="5970"/>
    <lineage>
        <taxon>Eukaryota</taxon>
        <taxon>Fungi</taxon>
        <taxon>Dikarya</taxon>
        <taxon>Ascomycota</taxon>
        <taxon>Pezizomycotina</taxon>
        <taxon>Eurotiomycetes</taxon>
        <taxon>Chaetothyriomycetidae</taxon>
        <taxon>Chaetothyriales</taxon>
        <taxon>Herpotrichiellaceae</taxon>
        <taxon>Exophiala</taxon>
    </lineage>
</organism>
<evidence type="ECO:0000313" key="2">
    <source>
        <dbReference type="Proteomes" id="UP001161757"/>
    </source>
</evidence>